<proteinExistence type="predicted"/>
<gene>
    <name evidence="3" type="ORF">NJ959_02015</name>
</gene>
<evidence type="ECO:0000256" key="1">
    <source>
        <dbReference type="SAM" id="SignalP"/>
    </source>
</evidence>
<name>A0AAE3GP52_9CYAN</name>
<dbReference type="SUPFAM" id="SSF54001">
    <property type="entry name" value="Cysteine proteinases"/>
    <property type="match status" value="1"/>
</dbReference>
<keyword evidence="1" id="KW-0732">Signal</keyword>
<dbReference type="EMBL" id="JAMZMM010000009">
    <property type="protein sequence ID" value="MCP2727248.1"/>
    <property type="molecule type" value="Genomic_DNA"/>
</dbReference>
<comment type="caution">
    <text evidence="3">The sequence shown here is derived from an EMBL/GenBank/DDBJ whole genome shotgun (WGS) entry which is preliminary data.</text>
</comment>
<feature type="domain" description="Peptidase C51" evidence="2">
    <location>
        <begin position="144"/>
        <end position="298"/>
    </location>
</feature>
<dbReference type="AlphaFoldDB" id="A0AAE3GP52"/>
<protein>
    <submittedName>
        <fullName evidence="3">CHAP domain-containing protein</fullName>
    </submittedName>
</protein>
<feature type="chain" id="PRO_5042124469" evidence="1">
    <location>
        <begin position="22"/>
        <end position="300"/>
    </location>
</feature>
<evidence type="ECO:0000313" key="4">
    <source>
        <dbReference type="Proteomes" id="UP001204953"/>
    </source>
</evidence>
<sequence length="300" mass="33007">MKATIKRLTSAIAATSILTFSALGVKVENASIQPLQAVAQTVSCNTIRPVSTFFATAASSGVNIRSGPSLTASIVGRLAPNERRDFDAWTYGDIVNDLWLNRPDARWYRLKGTNYWVASGVVYGNPNPAPPTLCSNSGNFFRNPEAFFQWANGQRGIRRLDRNDLQGQCVTLIARYVQEVFMASNERTISRAYNHGYGTAGTLANNAPFNQYFGSYIRPSATSDLPRRGAVISFPGPDTRYGHVGIVMEVQRLSNGQRQVKILESNWDNKAENSTVRISGWINIPSSNSYGGTNGWTNPR</sequence>
<accession>A0AAE3GP52</accession>
<dbReference type="Proteomes" id="UP001204953">
    <property type="component" value="Unassembled WGS sequence"/>
</dbReference>
<dbReference type="Gene3D" id="3.90.1720.10">
    <property type="entry name" value="endopeptidase domain like (from Nostoc punctiforme)"/>
    <property type="match status" value="1"/>
</dbReference>
<reference evidence="3" key="1">
    <citation type="submission" date="2022-06" db="EMBL/GenBank/DDBJ databases">
        <title>New cyanobacteria of genus Symplocastrum in benthos of Lake Baikal.</title>
        <authorList>
            <person name="Sorokovikova E."/>
            <person name="Tikhonova I."/>
            <person name="Krasnopeev A."/>
            <person name="Evseev P."/>
            <person name="Gladkikh A."/>
            <person name="Belykh O."/>
        </authorList>
    </citation>
    <scope>NUCLEOTIDE SEQUENCE</scope>
    <source>
        <strain evidence="3">BBK-W-15</strain>
    </source>
</reference>
<evidence type="ECO:0000259" key="2">
    <source>
        <dbReference type="PROSITE" id="PS50911"/>
    </source>
</evidence>
<dbReference type="Gene3D" id="2.30.30.40">
    <property type="entry name" value="SH3 Domains"/>
    <property type="match status" value="1"/>
</dbReference>
<dbReference type="InterPro" id="IPR038765">
    <property type="entry name" value="Papain-like_cys_pep_sf"/>
</dbReference>
<dbReference type="Pfam" id="PF05257">
    <property type="entry name" value="CHAP"/>
    <property type="match status" value="1"/>
</dbReference>
<keyword evidence="4" id="KW-1185">Reference proteome</keyword>
<organism evidence="3 4">
    <name type="scientific">Limnofasciculus baicalensis BBK-W-15</name>
    <dbReference type="NCBI Taxonomy" id="2699891"/>
    <lineage>
        <taxon>Bacteria</taxon>
        <taxon>Bacillati</taxon>
        <taxon>Cyanobacteriota</taxon>
        <taxon>Cyanophyceae</taxon>
        <taxon>Coleofasciculales</taxon>
        <taxon>Coleofasciculaceae</taxon>
        <taxon>Limnofasciculus</taxon>
        <taxon>Limnofasciculus baicalensis</taxon>
    </lineage>
</organism>
<dbReference type="InterPro" id="IPR007921">
    <property type="entry name" value="CHAP_dom"/>
</dbReference>
<evidence type="ECO:0000313" key="3">
    <source>
        <dbReference type="EMBL" id="MCP2727248.1"/>
    </source>
</evidence>
<dbReference type="PROSITE" id="PS50911">
    <property type="entry name" value="CHAP"/>
    <property type="match status" value="1"/>
</dbReference>
<dbReference type="RefSeq" id="WP_254010063.1">
    <property type="nucleotide sequence ID" value="NZ_JAMZMM010000009.1"/>
</dbReference>
<feature type="signal peptide" evidence="1">
    <location>
        <begin position="1"/>
        <end position="21"/>
    </location>
</feature>